<organism evidence="2 3">
    <name type="scientific">Luteibacter flocculans</name>
    <dbReference type="NCBI Taxonomy" id="2780091"/>
    <lineage>
        <taxon>Bacteria</taxon>
        <taxon>Pseudomonadati</taxon>
        <taxon>Pseudomonadota</taxon>
        <taxon>Gammaproteobacteria</taxon>
        <taxon>Lysobacterales</taxon>
        <taxon>Rhodanobacteraceae</taxon>
        <taxon>Luteibacter</taxon>
    </lineage>
</organism>
<protein>
    <recommendedName>
        <fullName evidence="4">DUF4345 domain-containing protein</fullName>
    </recommendedName>
</protein>
<proteinExistence type="predicted"/>
<gene>
    <name evidence="2" type="ORF">IM816_09975</name>
</gene>
<keyword evidence="1" id="KW-0812">Transmembrane</keyword>
<evidence type="ECO:0000256" key="1">
    <source>
        <dbReference type="SAM" id="Phobius"/>
    </source>
</evidence>
<dbReference type="RefSeq" id="WP_250337955.1">
    <property type="nucleotide sequence ID" value="NZ_CP063231.1"/>
</dbReference>
<dbReference type="Proteomes" id="UP001056681">
    <property type="component" value="Chromosome"/>
</dbReference>
<feature type="transmembrane region" description="Helical" evidence="1">
    <location>
        <begin position="12"/>
        <end position="34"/>
    </location>
</feature>
<feature type="transmembrane region" description="Helical" evidence="1">
    <location>
        <begin position="84"/>
        <end position="101"/>
    </location>
</feature>
<evidence type="ECO:0000313" key="2">
    <source>
        <dbReference type="EMBL" id="URL56993.1"/>
    </source>
</evidence>
<dbReference type="EMBL" id="CP063231">
    <property type="protein sequence ID" value="URL56993.1"/>
    <property type="molecule type" value="Genomic_DNA"/>
</dbReference>
<accession>A0ABY4SWB0</accession>
<feature type="transmembrane region" description="Helical" evidence="1">
    <location>
        <begin position="107"/>
        <end position="129"/>
    </location>
</feature>
<sequence length="135" mass="14923">MLEDIKVPVRLRLAGLWTSLMFCYVYGDYFGLFVPDHLRNMLAGNFGPMGPTTNALLVGVSVMMAIPALMVFGSMALPAAWCRWGNFILGVIYAGIIVMTLPGAAPFYVMFGVIEIALSLFTIVTAWRWPRLKQA</sequence>
<name>A0ABY4SWB0_9GAMM</name>
<feature type="transmembrane region" description="Helical" evidence="1">
    <location>
        <begin position="54"/>
        <end position="72"/>
    </location>
</feature>
<evidence type="ECO:0000313" key="3">
    <source>
        <dbReference type="Proteomes" id="UP001056681"/>
    </source>
</evidence>
<keyword evidence="3" id="KW-1185">Reference proteome</keyword>
<dbReference type="Pfam" id="PF19851">
    <property type="entry name" value="DUF6326"/>
    <property type="match status" value="1"/>
</dbReference>
<reference evidence="2" key="1">
    <citation type="submission" date="2020-10" db="EMBL/GenBank/DDBJ databases">
        <title>Whole-genome sequence of Luteibacter sp. EIF3.</title>
        <authorList>
            <person name="Friedrich I."/>
            <person name="Hertel R."/>
            <person name="Daniel R."/>
        </authorList>
    </citation>
    <scope>NUCLEOTIDE SEQUENCE</scope>
    <source>
        <strain evidence="2">EIF3</strain>
    </source>
</reference>
<keyword evidence="1" id="KW-0472">Membrane</keyword>
<dbReference type="InterPro" id="IPR046289">
    <property type="entry name" value="DUF6326"/>
</dbReference>
<evidence type="ECO:0008006" key="4">
    <source>
        <dbReference type="Google" id="ProtNLM"/>
    </source>
</evidence>
<keyword evidence="1" id="KW-1133">Transmembrane helix</keyword>